<dbReference type="Proteomes" id="UP000838878">
    <property type="component" value="Chromosome 10"/>
</dbReference>
<feature type="non-terminal residue" evidence="3">
    <location>
        <position position="334"/>
    </location>
</feature>
<evidence type="ECO:0000256" key="1">
    <source>
        <dbReference type="SAM" id="MobiDB-lite"/>
    </source>
</evidence>
<dbReference type="PANTHER" id="PTHR23247">
    <property type="entry name" value="NY-REN-41 ANTIGEN L15 -RELATED"/>
    <property type="match status" value="1"/>
</dbReference>
<dbReference type="Pfam" id="PF13904">
    <property type="entry name" value="CCDC34"/>
    <property type="match status" value="1"/>
</dbReference>
<accession>A0A8J9V4B0</accession>
<dbReference type="EMBL" id="OV170230">
    <property type="protein sequence ID" value="CAH0715678.1"/>
    <property type="molecule type" value="Genomic_DNA"/>
</dbReference>
<gene>
    <name evidence="3" type="ORF">BINO364_LOCUS2572</name>
</gene>
<feature type="domain" description="Coiled-coil" evidence="2">
    <location>
        <begin position="204"/>
        <end position="330"/>
    </location>
</feature>
<evidence type="ECO:0000259" key="2">
    <source>
        <dbReference type="Pfam" id="PF13904"/>
    </source>
</evidence>
<evidence type="ECO:0000313" key="3">
    <source>
        <dbReference type="EMBL" id="CAH0715678.1"/>
    </source>
</evidence>
<evidence type="ECO:0000313" key="4">
    <source>
        <dbReference type="Proteomes" id="UP000838878"/>
    </source>
</evidence>
<proteinExistence type="predicted"/>
<name>A0A8J9V4B0_9NEOP</name>
<sequence length="334" mass="39131">MASDIDKGHFGDSARNRTNYEINFKSSDHIFDGAGENIHYHSDNESIASRKSKTRYINPAICIETVESTHSVTSLHTDSSCIEECTPHPHSTYRSNSTPFLTGRISNASSSSVKRKSCRLVSQEVDVDTPREDRTYREDGADTFRLSVASISTTTTAKEERERNEKKKQEAFQQWLVRKEQEKREKARLEKMKRQAVPATTPEQREESFRRWLESKRTQNERRKAEEIMRQFRQSESLEQEKKKRQREKDEKLAEWIRKKEEEIKSMKTKSERRAARLAIEEERRRVQGERAYSDWLRTSKNKPLPVPLNQGELSMRGSVSQMYINPIPWQSLT</sequence>
<keyword evidence="4" id="KW-1185">Reference proteome</keyword>
<dbReference type="InterPro" id="IPR025259">
    <property type="entry name" value="CCDC34/181"/>
</dbReference>
<organism evidence="3 4">
    <name type="scientific">Brenthis ino</name>
    <name type="common">lesser marbled fritillary</name>
    <dbReference type="NCBI Taxonomy" id="405034"/>
    <lineage>
        <taxon>Eukaryota</taxon>
        <taxon>Metazoa</taxon>
        <taxon>Ecdysozoa</taxon>
        <taxon>Arthropoda</taxon>
        <taxon>Hexapoda</taxon>
        <taxon>Insecta</taxon>
        <taxon>Pterygota</taxon>
        <taxon>Neoptera</taxon>
        <taxon>Endopterygota</taxon>
        <taxon>Lepidoptera</taxon>
        <taxon>Glossata</taxon>
        <taxon>Ditrysia</taxon>
        <taxon>Papilionoidea</taxon>
        <taxon>Nymphalidae</taxon>
        <taxon>Heliconiinae</taxon>
        <taxon>Argynnini</taxon>
        <taxon>Brenthis</taxon>
    </lineage>
</organism>
<feature type="region of interest" description="Disordered" evidence="1">
    <location>
        <begin position="188"/>
        <end position="210"/>
    </location>
</feature>
<dbReference type="InterPro" id="IPR045323">
    <property type="entry name" value="CCDC34"/>
</dbReference>
<dbReference type="PANTHER" id="PTHR23247:SF2">
    <property type="entry name" value="COILED-COIL DOMAIN-CONTAINING PROTEIN 34"/>
    <property type="match status" value="1"/>
</dbReference>
<dbReference type="AlphaFoldDB" id="A0A8J9V4B0"/>
<reference evidence="3" key="1">
    <citation type="submission" date="2021-12" db="EMBL/GenBank/DDBJ databases">
        <authorList>
            <person name="Martin H S."/>
        </authorList>
    </citation>
    <scope>NUCLEOTIDE SEQUENCE</scope>
</reference>
<protein>
    <recommendedName>
        <fullName evidence="2">Coiled-coil domain-containing protein</fullName>
    </recommendedName>
</protein>
<dbReference type="OrthoDB" id="6591885at2759"/>